<comment type="caution">
    <text evidence="2">The sequence shown here is derived from an EMBL/GenBank/DDBJ whole genome shotgun (WGS) entry which is preliminary data.</text>
</comment>
<dbReference type="Gene3D" id="3.40.50.300">
    <property type="entry name" value="P-loop containing nucleotide triphosphate hydrolases"/>
    <property type="match status" value="1"/>
</dbReference>
<dbReference type="AlphaFoldDB" id="A0A9D1IZM4"/>
<dbReference type="InterPro" id="IPR045528">
    <property type="entry name" value="DO-GTPase2"/>
</dbReference>
<evidence type="ECO:0000259" key="1">
    <source>
        <dbReference type="Pfam" id="PF19993"/>
    </source>
</evidence>
<reference evidence="2" key="1">
    <citation type="submission" date="2020-10" db="EMBL/GenBank/DDBJ databases">
        <authorList>
            <person name="Gilroy R."/>
        </authorList>
    </citation>
    <scope>NUCLEOTIDE SEQUENCE</scope>
    <source>
        <strain evidence="2">ChiGjej3B3-7149</strain>
    </source>
</reference>
<gene>
    <name evidence="2" type="ORF">IAD36_05635</name>
</gene>
<name>A0A9D1IZM4_9FIRM</name>
<evidence type="ECO:0000313" key="2">
    <source>
        <dbReference type="EMBL" id="HIR55059.1"/>
    </source>
</evidence>
<sequence length="351" mass="40153">MKQVNILMMGGKRCGKTTVLASMCAEINKALAGTSMSLDSDNEQTRVDLEKAKISIRQKVESFKTPLTRVEVDENPTSALKTYSFHLRIDNGGKIPFRIHDIPGEWLTDSHQKEVKALVKDCQVIIIAIDTPYLFSKMTSKGYGIYHEEYNKPLEIANFFKNSLSVDQIEDRMILFVPIKCERYYHLTNTPKLNVSKRNYMQELIDAIGCGYRDLLMFLRSTPELLNSCTLAITPILSAGGIDFVHFRTDSETGKITSLYQEPEFLREFEQGYSPKFCEQPMIYALIYILMQELGPQTQKKGSLFGQRGIFQGLNRTQMQAAVETLRKKLKRNTGNHPEDGFYFIQNPREL</sequence>
<dbReference type="Proteomes" id="UP000824238">
    <property type="component" value="Unassembled WGS sequence"/>
</dbReference>
<feature type="domain" description="Double-GTPase 2" evidence="1">
    <location>
        <begin position="9"/>
        <end position="134"/>
    </location>
</feature>
<protein>
    <recommendedName>
        <fullName evidence="1">Double-GTPase 2 domain-containing protein</fullName>
    </recommendedName>
</protein>
<evidence type="ECO:0000313" key="3">
    <source>
        <dbReference type="Proteomes" id="UP000824238"/>
    </source>
</evidence>
<dbReference type="EMBL" id="DVHH01000139">
    <property type="protein sequence ID" value="HIR55059.1"/>
    <property type="molecule type" value="Genomic_DNA"/>
</dbReference>
<dbReference type="SUPFAM" id="SSF52540">
    <property type="entry name" value="P-loop containing nucleoside triphosphate hydrolases"/>
    <property type="match status" value="1"/>
</dbReference>
<reference evidence="2" key="2">
    <citation type="journal article" date="2021" name="PeerJ">
        <title>Extensive microbial diversity within the chicken gut microbiome revealed by metagenomics and culture.</title>
        <authorList>
            <person name="Gilroy R."/>
            <person name="Ravi A."/>
            <person name="Getino M."/>
            <person name="Pursley I."/>
            <person name="Horton D.L."/>
            <person name="Alikhan N.F."/>
            <person name="Baker D."/>
            <person name="Gharbi K."/>
            <person name="Hall N."/>
            <person name="Watson M."/>
            <person name="Adriaenssens E.M."/>
            <person name="Foster-Nyarko E."/>
            <person name="Jarju S."/>
            <person name="Secka A."/>
            <person name="Antonio M."/>
            <person name="Oren A."/>
            <person name="Chaudhuri R.R."/>
            <person name="La Ragione R."/>
            <person name="Hildebrand F."/>
            <person name="Pallen M.J."/>
        </authorList>
    </citation>
    <scope>NUCLEOTIDE SEQUENCE</scope>
    <source>
        <strain evidence="2">ChiGjej3B3-7149</strain>
    </source>
</reference>
<accession>A0A9D1IZM4</accession>
<organism evidence="2 3">
    <name type="scientific">Candidatus Scatomorpha intestinigallinarum</name>
    <dbReference type="NCBI Taxonomy" id="2840923"/>
    <lineage>
        <taxon>Bacteria</taxon>
        <taxon>Bacillati</taxon>
        <taxon>Bacillota</taxon>
        <taxon>Clostridia</taxon>
        <taxon>Eubacteriales</taxon>
        <taxon>Candidatus Scatomorpha</taxon>
    </lineage>
</organism>
<dbReference type="Pfam" id="PF19993">
    <property type="entry name" value="DO-GTPase2"/>
    <property type="match status" value="1"/>
</dbReference>
<dbReference type="InterPro" id="IPR027417">
    <property type="entry name" value="P-loop_NTPase"/>
</dbReference>
<proteinExistence type="predicted"/>